<feature type="region of interest" description="Disordered" evidence="1">
    <location>
        <begin position="34"/>
        <end position="251"/>
    </location>
</feature>
<proteinExistence type="predicted"/>
<dbReference type="AlphaFoldDB" id="F1ZBX5"/>
<dbReference type="InParanoid" id="F1ZBX5"/>
<keyword evidence="4" id="KW-1185">Reference proteome</keyword>
<reference evidence="3 4" key="1">
    <citation type="journal article" date="2012" name="J. Bacteriol.">
        <title>Draft Genome Sequence of Novosphingobium nitrogenifigens Y88T.</title>
        <authorList>
            <person name="Strabala T.J."/>
            <person name="Macdonald L."/>
            <person name="Liu V."/>
            <person name="Smit A.M."/>
        </authorList>
    </citation>
    <scope>NUCLEOTIDE SEQUENCE [LARGE SCALE GENOMIC DNA]</scope>
    <source>
        <strain evidence="3 4">DSM 19370</strain>
    </source>
</reference>
<feature type="transmembrane region" description="Helical" evidence="2">
    <location>
        <begin position="15"/>
        <end position="33"/>
    </location>
</feature>
<keyword evidence="2" id="KW-1133">Transmembrane helix</keyword>
<sequence>MRETPPNGMTREEGLGLGIAIVAHVALIAGLTLSPPGRTVQPPPERVTVSLADTIADESVSPKPNAQPAPDVAPQLGEPEHADEPAPQAAPPPPAPEPQPAPKPQPPKPQPVAKPEPRPEPRPEPKPQPKPVPKPVPHPKPEPQPKPEPKPAPRPMPKPKPEPKPEPRAEAKPAKPAPAKPTAAKPSAAKPAPAKSAPSKAASAKAQSGGDTRARVHPNAPVGGSKIGPDFLKGIPGVSSPGTDKVSPGDKLGAVSTASLVSAVSRQIKPHWSAPDGVDTDKLVTVLAWTLNPDGTLAGRPTVVSQSGITDANRAQAQRHAELAIRAVQLAAPFKLPPQAYATWRHVSAFRFDRKLSQ</sequence>
<dbReference type="Proteomes" id="UP000004728">
    <property type="component" value="Unassembled WGS sequence"/>
</dbReference>
<feature type="compositionally biased region" description="Basic and acidic residues" evidence="1">
    <location>
        <begin position="139"/>
        <end position="151"/>
    </location>
</feature>
<dbReference type="STRING" id="983920.Y88_3279"/>
<feature type="compositionally biased region" description="Pro residues" evidence="1">
    <location>
        <begin position="128"/>
        <end position="138"/>
    </location>
</feature>
<comment type="caution">
    <text evidence="3">The sequence shown here is derived from an EMBL/GenBank/DDBJ whole genome shotgun (WGS) entry which is preliminary data.</text>
</comment>
<keyword evidence="2" id="KW-0472">Membrane</keyword>
<feature type="compositionally biased region" description="Basic and acidic residues" evidence="1">
    <location>
        <begin position="159"/>
        <end position="173"/>
    </location>
</feature>
<evidence type="ECO:0000256" key="1">
    <source>
        <dbReference type="SAM" id="MobiDB-lite"/>
    </source>
</evidence>
<dbReference type="HOGENOM" id="CLU_064069_0_0_5"/>
<feature type="compositionally biased region" description="Pro residues" evidence="1">
    <location>
        <begin position="88"/>
        <end position="114"/>
    </location>
</feature>
<evidence type="ECO:0000256" key="2">
    <source>
        <dbReference type="SAM" id="Phobius"/>
    </source>
</evidence>
<dbReference type="Gene3D" id="3.30.1150.10">
    <property type="match status" value="1"/>
</dbReference>
<dbReference type="eggNOG" id="COG5373">
    <property type="taxonomic scope" value="Bacteria"/>
</dbReference>
<evidence type="ECO:0000313" key="3">
    <source>
        <dbReference type="EMBL" id="EGD57949.1"/>
    </source>
</evidence>
<organism evidence="3 4">
    <name type="scientific">Novosphingobium nitrogenifigens DSM 19370</name>
    <dbReference type="NCBI Taxonomy" id="983920"/>
    <lineage>
        <taxon>Bacteria</taxon>
        <taxon>Pseudomonadati</taxon>
        <taxon>Pseudomonadota</taxon>
        <taxon>Alphaproteobacteria</taxon>
        <taxon>Sphingomonadales</taxon>
        <taxon>Sphingomonadaceae</taxon>
        <taxon>Novosphingobium</taxon>
    </lineage>
</organism>
<dbReference type="EMBL" id="AEWJ01000051">
    <property type="protein sequence ID" value="EGD57949.1"/>
    <property type="molecule type" value="Genomic_DNA"/>
</dbReference>
<gene>
    <name evidence="3" type="ORF">Y88_3279</name>
</gene>
<evidence type="ECO:0000313" key="4">
    <source>
        <dbReference type="Proteomes" id="UP000004728"/>
    </source>
</evidence>
<dbReference type="OrthoDB" id="7161229at2"/>
<evidence type="ECO:0008006" key="5">
    <source>
        <dbReference type="Google" id="ProtNLM"/>
    </source>
</evidence>
<keyword evidence="2" id="KW-0812">Transmembrane</keyword>
<feature type="compositionally biased region" description="Basic and acidic residues" evidence="1">
    <location>
        <begin position="115"/>
        <end position="127"/>
    </location>
</feature>
<protein>
    <recommendedName>
        <fullName evidence="5">Cell division and transport-associated protein TolA</fullName>
    </recommendedName>
</protein>
<accession>F1ZBX5</accession>
<name>F1ZBX5_9SPHN</name>
<dbReference type="RefSeq" id="WP_008070602.1">
    <property type="nucleotide sequence ID" value="NZ_AQWK01000007.1"/>
</dbReference>
<feature type="compositionally biased region" description="Low complexity" evidence="1">
    <location>
        <begin position="180"/>
        <end position="207"/>
    </location>
</feature>